<evidence type="ECO:0000259" key="3">
    <source>
        <dbReference type="Pfam" id="PF04471"/>
    </source>
</evidence>
<comment type="caution">
    <text evidence="4">The sequence shown here is derived from an EMBL/GenBank/DDBJ whole genome shotgun (WGS) entry which is preliminary data.</text>
</comment>
<proteinExistence type="predicted"/>
<accession>N9Z3Y3</accession>
<evidence type="ECO:0000256" key="1">
    <source>
        <dbReference type="SAM" id="Coils"/>
    </source>
</evidence>
<dbReference type="InterPro" id="IPR011856">
    <property type="entry name" value="tRNA_endonuc-like_dom_sf"/>
</dbReference>
<protein>
    <recommendedName>
        <fullName evidence="3">Restriction endonuclease type IV Mrr domain-containing protein</fullName>
    </recommendedName>
</protein>
<dbReference type="Gene3D" id="3.40.1350.10">
    <property type="match status" value="1"/>
</dbReference>
<dbReference type="HOGENOM" id="CLU_042274_0_0_9"/>
<name>N9Z3Y3_9FIRM</name>
<dbReference type="InterPro" id="IPR011335">
    <property type="entry name" value="Restrct_endonuc-II-like"/>
</dbReference>
<dbReference type="Proteomes" id="UP000013041">
    <property type="component" value="Unassembled WGS sequence"/>
</dbReference>
<organism evidence="4 5">
    <name type="scientific">Enterocloster bolteae 90B8</name>
    <dbReference type="NCBI Taxonomy" id="997897"/>
    <lineage>
        <taxon>Bacteria</taxon>
        <taxon>Bacillati</taxon>
        <taxon>Bacillota</taxon>
        <taxon>Clostridia</taxon>
        <taxon>Lachnospirales</taxon>
        <taxon>Lachnospiraceae</taxon>
        <taxon>Enterocloster</taxon>
    </lineage>
</organism>
<keyword evidence="1" id="KW-0175">Coiled coil</keyword>
<dbReference type="AlphaFoldDB" id="N9Z3Y3"/>
<dbReference type="SUPFAM" id="SSF52980">
    <property type="entry name" value="Restriction endonuclease-like"/>
    <property type="match status" value="1"/>
</dbReference>
<dbReference type="GO" id="GO:0009307">
    <property type="term" value="P:DNA restriction-modification system"/>
    <property type="evidence" value="ECO:0007669"/>
    <property type="project" value="InterPro"/>
</dbReference>
<feature type="compositionally biased region" description="Basic and acidic residues" evidence="2">
    <location>
        <begin position="181"/>
        <end position="195"/>
    </location>
</feature>
<dbReference type="GO" id="GO:0003677">
    <property type="term" value="F:DNA binding"/>
    <property type="evidence" value="ECO:0007669"/>
    <property type="project" value="InterPro"/>
</dbReference>
<feature type="coiled-coil region" evidence="1">
    <location>
        <begin position="30"/>
        <end position="75"/>
    </location>
</feature>
<gene>
    <name evidence="4" type="ORF">HMPREF1097_03998</name>
</gene>
<evidence type="ECO:0000313" key="5">
    <source>
        <dbReference type="Proteomes" id="UP000013041"/>
    </source>
</evidence>
<evidence type="ECO:0000313" key="4">
    <source>
        <dbReference type="EMBL" id="ENZ34611.1"/>
    </source>
</evidence>
<evidence type="ECO:0000256" key="2">
    <source>
        <dbReference type="SAM" id="MobiDB-lite"/>
    </source>
</evidence>
<dbReference type="GO" id="GO:0004519">
    <property type="term" value="F:endonuclease activity"/>
    <property type="evidence" value="ECO:0007669"/>
    <property type="project" value="InterPro"/>
</dbReference>
<dbReference type="EMBL" id="AGYG01000028">
    <property type="protein sequence ID" value="ENZ34611.1"/>
    <property type="molecule type" value="Genomic_DNA"/>
</dbReference>
<feature type="domain" description="Restriction endonuclease type IV Mrr" evidence="3">
    <location>
        <begin position="223"/>
        <end position="323"/>
    </location>
</feature>
<dbReference type="InterPro" id="IPR007560">
    <property type="entry name" value="Restrct_endonuc_IV_Mrr"/>
</dbReference>
<dbReference type="PATRIC" id="fig|997897.5.peg.4205"/>
<sequence length="398" mass="46492">MIFSICLFFLANKKKVNSNSKSEDILNVKIKQLELNLETSLTENKNLAAHKMRLLKDLESQLEKYNALLSDYNKLTCDLNTYIEHRNDDLKNIFSNCDHAFSYVATLYADYLLVDYENASKYLLNKKRPATSEGLRIGALKLQTKSYLVELNKTKYQLNYLLNLYPELEDFIESDDDGDREEAARSNDKIPDDTWRSLSESQKSQLLLTNYLNRRKSKWEIGRDYELYVGYKYSLQGYSVDYFGSYNGLEDLGRDLIVKKKGETGIIQCKYWSSKKKIHEKHIAQLYGTVVSYIIENNYIPSLVHGIFITNISLSDTAKKFADFLDIKYKENYPIGEFPRIKCNISKDEYGNETKIYHLPTDQQYDNVKIEHTGECFAFTVDEAEKLGFRHAYKWHNK</sequence>
<reference evidence="4 5" key="1">
    <citation type="submission" date="2013-01" db="EMBL/GenBank/DDBJ databases">
        <title>The Genome Sequence of Clostridium bolteae 90B8.</title>
        <authorList>
            <consortium name="The Broad Institute Genome Sequencing Platform"/>
            <person name="Earl A."/>
            <person name="Ward D."/>
            <person name="Feldgarden M."/>
            <person name="Gevers D."/>
            <person name="Courvalin P."/>
            <person name="Lambert T."/>
            <person name="Walker B."/>
            <person name="Young S.K."/>
            <person name="Zeng Q."/>
            <person name="Gargeya S."/>
            <person name="Fitzgerald M."/>
            <person name="Haas B."/>
            <person name="Abouelleil A."/>
            <person name="Alvarado L."/>
            <person name="Arachchi H.M."/>
            <person name="Berlin A.M."/>
            <person name="Chapman S.B."/>
            <person name="Dewar J."/>
            <person name="Goldberg J."/>
            <person name="Griggs A."/>
            <person name="Gujja S."/>
            <person name="Hansen M."/>
            <person name="Howarth C."/>
            <person name="Imamovic A."/>
            <person name="Larimer J."/>
            <person name="McCowan C."/>
            <person name="Murphy C."/>
            <person name="Neiman D."/>
            <person name="Pearson M."/>
            <person name="Priest M."/>
            <person name="Roberts A."/>
            <person name="Saif S."/>
            <person name="Shea T."/>
            <person name="Sisk P."/>
            <person name="Sykes S."/>
            <person name="Wortman J."/>
            <person name="Nusbaum C."/>
            <person name="Birren B."/>
        </authorList>
    </citation>
    <scope>NUCLEOTIDE SEQUENCE [LARGE SCALE GENOMIC DNA]</scope>
    <source>
        <strain evidence="4 5">90B8</strain>
    </source>
</reference>
<dbReference type="Pfam" id="PF04471">
    <property type="entry name" value="Mrr_cat"/>
    <property type="match status" value="1"/>
</dbReference>
<feature type="region of interest" description="Disordered" evidence="2">
    <location>
        <begin position="176"/>
        <end position="195"/>
    </location>
</feature>